<dbReference type="EMBL" id="BMOS01000004">
    <property type="protein sequence ID" value="GGN53066.1"/>
    <property type="molecule type" value="Genomic_DNA"/>
</dbReference>
<protein>
    <recommendedName>
        <fullName evidence="8 10">7-cyano-7-deazaguanine synthase</fullName>
        <ecNumber evidence="8 10">6.3.4.20</ecNumber>
    </recommendedName>
    <alternativeName>
        <fullName evidence="10">7-cyano-7-carbaguanine synthase</fullName>
    </alternativeName>
    <alternativeName>
        <fullName evidence="10">PreQ(0) synthase</fullName>
    </alternativeName>
    <alternativeName>
        <fullName evidence="10">Queuosine biosynthesis protein QueC</fullName>
    </alternativeName>
</protein>
<comment type="function">
    <text evidence="10">Catalyzes the ATP-dependent conversion of 7-carboxy-7-deazaguanine (CDG) to 7-cyano-7-deazaguanine (preQ(0)).</text>
</comment>
<evidence type="ECO:0000256" key="10">
    <source>
        <dbReference type="HAMAP-Rule" id="MF_01633"/>
    </source>
</evidence>
<dbReference type="PANTHER" id="PTHR42914">
    <property type="entry name" value="7-CYANO-7-DEAZAGUANINE SYNTHASE"/>
    <property type="match status" value="1"/>
</dbReference>
<dbReference type="Proteomes" id="UP000624041">
    <property type="component" value="Unassembled WGS sequence"/>
</dbReference>
<keyword evidence="4 10" id="KW-0547">Nucleotide-binding</keyword>
<dbReference type="NCBIfam" id="TIGR00364">
    <property type="entry name" value="7-cyano-7-deazaguanine synthase QueC"/>
    <property type="match status" value="1"/>
</dbReference>
<keyword evidence="5 10" id="KW-0862">Zinc</keyword>
<sequence>MEKAMVVFSGGQDSTTCLLWTLEEFDQVETVTFLYGQRHESEVECAKKIAKDLGVNQKIIQMDLLNQLTENSLTRKDMEIEEGTIPNTYVEGRNHIFLSFAAIYAKSMGIKNIITGVSETESSGYPDCRNVFIQSLNTSLNLAMDFPFKLITPLMWKDKSEVWKMADRMDRLAYIRENTLTCYNGIIGDGCGECPACKLRNDGLETYLQGRHVV</sequence>
<evidence type="ECO:0000256" key="6">
    <source>
        <dbReference type="ARBA" id="ARBA00022840"/>
    </source>
</evidence>
<name>A0A918CZN7_9BACI</name>
<evidence type="ECO:0000313" key="12">
    <source>
        <dbReference type="Proteomes" id="UP000624041"/>
    </source>
</evidence>
<evidence type="ECO:0000256" key="4">
    <source>
        <dbReference type="ARBA" id="ARBA00022741"/>
    </source>
</evidence>
<comment type="cofactor">
    <cofactor evidence="10">
        <name>Zn(2+)</name>
        <dbReference type="ChEBI" id="CHEBI:29105"/>
    </cofactor>
    <text evidence="10">Binds 1 zinc ion per subunit.</text>
</comment>
<keyword evidence="6 10" id="KW-0067">ATP-binding</keyword>
<comment type="pathway">
    <text evidence="1 10">Purine metabolism; 7-cyano-7-deazaguanine biosynthesis.</text>
</comment>
<feature type="binding site" evidence="10">
    <location>
        <position position="191"/>
    </location>
    <ligand>
        <name>Zn(2+)</name>
        <dbReference type="ChEBI" id="CHEBI:29105"/>
    </ligand>
</feature>
<organism evidence="11 12">
    <name type="scientific">Oceanobacillus indicireducens</name>
    <dbReference type="NCBI Taxonomy" id="1004261"/>
    <lineage>
        <taxon>Bacteria</taxon>
        <taxon>Bacillati</taxon>
        <taxon>Bacillota</taxon>
        <taxon>Bacilli</taxon>
        <taxon>Bacillales</taxon>
        <taxon>Bacillaceae</taxon>
        <taxon>Oceanobacillus</taxon>
    </lineage>
</organism>
<dbReference type="InterPro" id="IPR014729">
    <property type="entry name" value="Rossmann-like_a/b/a_fold"/>
</dbReference>
<proteinExistence type="inferred from homology"/>
<comment type="catalytic activity">
    <reaction evidence="9 10">
        <text>7-carboxy-7-carbaguanine + NH4(+) + 2 ATP = 7-cyano-7-carbaguanine + 2 AMP + 2 diphosphate + 2 H(+)</text>
        <dbReference type="Rhea" id="RHEA:27982"/>
        <dbReference type="ChEBI" id="CHEBI:15378"/>
        <dbReference type="ChEBI" id="CHEBI:28938"/>
        <dbReference type="ChEBI" id="CHEBI:30616"/>
        <dbReference type="ChEBI" id="CHEBI:33019"/>
        <dbReference type="ChEBI" id="CHEBI:45075"/>
        <dbReference type="ChEBI" id="CHEBI:61036"/>
        <dbReference type="ChEBI" id="CHEBI:456215"/>
        <dbReference type="EC" id="6.3.4.20"/>
    </reaction>
</comment>
<dbReference type="GO" id="GO:0005524">
    <property type="term" value="F:ATP binding"/>
    <property type="evidence" value="ECO:0007669"/>
    <property type="project" value="UniProtKB-UniRule"/>
</dbReference>
<evidence type="ECO:0000313" key="11">
    <source>
        <dbReference type="EMBL" id="GGN53066.1"/>
    </source>
</evidence>
<dbReference type="CDD" id="cd01995">
    <property type="entry name" value="QueC-like"/>
    <property type="match status" value="1"/>
</dbReference>
<dbReference type="InterPro" id="IPR018317">
    <property type="entry name" value="QueC"/>
</dbReference>
<evidence type="ECO:0000256" key="5">
    <source>
        <dbReference type="ARBA" id="ARBA00022833"/>
    </source>
</evidence>
<keyword evidence="3 10" id="KW-0479">Metal-binding</keyword>
<evidence type="ECO:0000256" key="8">
    <source>
        <dbReference type="ARBA" id="ARBA00039149"/>
    </source>
</evidence>
<gene>
    <name evidence="10 11" type="primary">queC</name>
    <name evidence="11" type="ORF">GCM10007971_09210</name>
</gene>
<feature type="binding site" evidence="10">
    <location>
        <begin position="8"/>
        <end position="18"/>
    </location>
    <ligand>
        <name>ATP</name>
        <dbReference type="ChEBI" id="CHEBI:30616"/>
    </ligand>
</feature>
<keyword evidence="10" id="KW-0671">Queuosine biosynthesis</keyword>
<dbReference type="Gene3D" id="3.40.50.620">
    <property type="entry name" value="HUPs"/>
    <property type="match status" value="1"/>
</dbReference>
<evidence type="ECO:0000256" key="7">
    <source>
        <dbReference type="ARBA" id="ARBA00037993"/>
    </source>
</evidence>
<comment type="similarity">
    <text evidence="7 10">Belongs to the QueC family.</text>
</comment>
<dbReference type="SUPFAM" id="SSF52402">
    <property type="entry name" value="Adenine nucleotide alpha hydrolases-like"/>
    <property type="match status" value="1"/>
</dbReference>
<evidence type="ECO:0000256" key="2">
    <source>
        <dbReference type="ARBA" id="ARBA00022598"/>
    </source>
</evidence>
<comment type="subunit">
    <text evidence="10">Homodimer.</text>
</comment>
<reference evidence="11" key="2">
    <citation type="submission" date="2020-09" db="EMBL/GenBank/DDBJ databases">
        <authorList>
            <person name="Sun Q."/>
            <person name="Ohkuma M."/>
        </authorList>
    </citation>
    <scope>NUCLEOTIDE SEQUENCE</scope>
    <source>
        <strain evidence="11">JCM 17251</strain>
    </source>
</reference>
<evidence type="ECO:0000256" key="9">
    <source>
        <dbReference type="ARBA" id="ARBA00047890"/>
    </source>
</evidence>
<dbReference type="AlphaFoldDB" id="A0A918CZN7"/>
<dbReference type="Pfam" id="PF06508">
    <property type="entry name" value="QueC"/>
    <property type="match status" value="1"/>
</dbReference>
<dbReference type="GO" id="GO:0008270">
    <property type="term" value="F:zinc ion binding"/>
    <property type="evidence" value="ECO:0007669"/>
    <property type="project" value="UniProtKB-UniRule"/>
</dbReference>
<keyword evidence="12" id="KW-1185">Reference proteome</keyword>
<feature type="binding site" evidence="10">
    <location>
        <position position="197"/>
    </location>
    <ligand>
        <name>Zn(2+)</name>
        <dbReference type="ChEBI" id="CHEBI:29105"/>
    </ligand>
</feature>
<dbReference type="PANTHER" id="PTHR42914:SF1">
    <property type="entry name" value="7-CYANO-7-DEAZAGUANINE SYNTHASE"/>
    <property type="match status" value="1"/>
</dbReference>
<accession>A0A918CZN7</accession>
<dbReference type="EC" id="6.3.4.20" evidence="8 10"/>
<dbReference type="HAMAP" id="MF_01633">
    <property type="entry name" value="QueC"/>
    <property type="match status" value="1"/>
</dbReference>
<dbReference type="GO" id="GO:0016879">
    <property type="term" value="F:ligase activity, forming carbon-nitrogen bonds"/>
    <property type="evidence" value="ECO:0007669"/>
    <property type="project" value="UniProtKB-UniRule"/>
</dbReference>
<feature type="binding site" evidence="10">
    <location>
        <position position="194"/>
    </location>
    <ligand>
        <name>Zn(2+)</name>
        <dbReference type="ChEBI" id="CHEBI:29105"/>
    </ligand>
</feature>
<keyword evidence="2 10" id="KW-0436">Ligase</keyword>
<reference evidence="11" key="1">
    <citation type="journal article" date="2014" name="Int. J. Syst. Evol. Microbiol.">
        <title>Complete genome sequence of Corynebacterium casei LMG S-19264T (=DSM 44701T), isolated from a smear-ripened cheese.</title>
        <authorList>
            <consortium name="US DOE Joint Genome Institute (JGI-PGF)"/>
            <person name="Walter F."/>
            <person name="Albersmeier A."/>
            <person name="Kalinowski J."/>
            <person name="Ruckert C."/>
        </authorList>
    </citation>
    <scope>NUCLEOTIDE SEQUENCE</scope>
    <source>
        <strain evidence="11">JCM 17251</strain>
    </source>
</reference>
<dbReference type="GO" id="GO:0008616">
    <property type="term" value="P:tRNA queuosine(34) biosynthetic process"/>
    <property type="evidence" value="ECO:0007669"/>
    <property type="project" value="UniProtKB-UniRule"/>
</dbReference>
<dbReference type="PIRSF" id="PIRSF006293">
    <property type="entry name" value="ExsB"/>
    <property type="match status" value="1"/>
</dbReference>
<evidence type="ECO:0000256" key="1">
    <source>
        <dbReference type="ARBA" id="ARBA00005061"/>
    </source>
</evidence>
<feature type="binding site" evidence="10">
    <location>
        <position position="182"/>
    </location>
    <ligand>
        <name>Zn(2+)</name>
        <dbReference type="ChEBI" id="CHEBI:29105"/>
    </ligand>
</feature>
<comment type="caution">
    <text evidence="11">The sequence shown here is derived from an EMBL/GenBank/DDBJ whole genome shotgun (WGS) entry which is preliminary data.</text>
</comment>
<evidence type="ECO:0000256" key="3">
    <source>
        <dbReference type="ARBA" id="ARBA00022723"/>
    </source>
</evidence>